<feature type="region of interest" description="Disordered" evidence="10">
    <location>
        <begin position="132"/>
        <end position="157"/>
    </location>
</feature>
<evidence type="ECO:0000313" key="11">
    <source>
        <dbReference type="EMBL" id="URE05754.1"/>
    </source>
</evidence>
<keyword evidence="6" id="KW-0449">Lipoprotein</keyword>
<comment type="similarity">
    <text evidence="2">Belongs to the beta-catenin family.</text>
</comment>
<dbReference type="GO" id="GO:0071562">
    <property type="term" value="P:nucleus-vacuole junction assembly"/>
    <property type="evidence" value="ECO:0007669"/>
    <property type="project" value="InterPro"/>
</dbReference>
<evidence type="ECO:0000256" key="9">
    <source>
        <dbReference type="SAM" id="Coils"/>
    </source>
</evidence>
<accession>A0A9E7G563</accession>
<keyword evidence="3" id="KW-0926">Vacuole</keyword>
<evidence type="ECO:0000256" key="10">
    <source>
        <dbReference type="SAM" id="MobiDB-lite"/>
    </source>
</evidence>
<evidence type="ECO:0000313" key="12">
    <source>
        <dbReference type="Proteomes" id="UP001055439"/>
    </source>
</evidence>
<dbReference type="Pfam" id="PF00514">
    <property type="entry name" value="Arm"/>
    <property type="match status" value="1"/>
</dbReference>
<evidence type="ECO:0000256" key="3">
    <source>
        <dbReference type="ARBA" id="ARBA00022554"/>
    </source>
</evidence>
<organism evidence="11 12">
    <name type="scientific">Musa troglodytarum</name>
    <name type="common">fe'i banana</name>
    <dbReference type="NCBI Taxonomy" id="320322"/>
    <lineage>
        <taxon>Eukaryota</taxon>
        <taxon>Viridiplantae</taxon>
        <taxon>Streptophyta</taxon>
        <taxon>Embryophyta</taxon>
        <taxon>Tracheophyta</taxon>
        <taxon>Spermatophyta</taxon>
        <taxon>Magnoliopsida</taxon>
        <taxon>Liliopsida</taxon>
        <taxon>Zingiberales</taxon>
        <taxon>Musaceae</taxon>
        <taxon>Musa</taxon>
    </lineage>
</organism>
<evidence type="ECO:0000256" key="2">
    <source>
        <dbReference type="ARBA" id="ARBA00005462"/>
    </source>
</evidence>
<feature type="coiled-coil region" evidence="9">
    <location>
        <begin position="6"/>
        <end position="121"/>
    </location>
</feature>
<proteinExistence type="inferred from homology"/>
<dbReference type="InterPro" id="IPR011989">
    <property type="entry name" value="ARM-like"/>
</dbReference>
<dbReference type="PANTHER" id="PTHR47249">
    <property type="entry name" value="VACUOLAR PROTEIN 8"/>
    <property type="match status" value="1"/>
</dbReference>
<reference evidence="11" key="1">
    <citation type="submission" date="2022-05" db="EMBL/GenBank/DDBJ databases">
        <title>The Musa troglodytarum L. genome provides insights into the mechanism of non-climacteric behaviour and enrichment of carotenoids.</title>
        <authorList>
            <person name="Wang J."/>
        </authorList>
    </citation>
    <scope>NUCLEOTIDE SEQUENCE</scope>
    <source>
        <tissue evidence="11">Leaf</tissue>
    </source>
</reference>
<feature type="repeat" description="ARM" evidence="8">
    <location>
        <begin position="212"/>
        <end position="255"/>
    </location>
</feature>
<keyword evidence="5" id="KW-0472">Membrane</keyword>
<dbReference type="PANTHER" id="PTHR47249:SF1">
    <property type="entry name" value="VACUOLAR PROTEIN 8"/>
    <property type="match status" value="1"/>
</dbReference>
<evidence type="ECO:0000256" key="5">
    <source>
        <dbReference type="ARBA" id="ARBA00023136"/>
    </source>
</evidence>
<dbReference type="Proteomes" id="UP001055439">
    <property type="component" value="Chromosome 5"/>
</dbReference>
<dbReference type="InterPro" id="IPR000225">
    <property type="entry name" value="Armadillo"/>
</dbReference>
<dbReference type="InterPro" id="IPR045156">
    <property type="entry name" value="Vac8"/>
</dbReference>
<comment type="subcellular location">
    <subcellularLocation>
        <location evidence="1">Vacuole membrane</location>
        <topology evidence="1">Lipid-anchor</topology>
    </subcellularLocation>
</comment>
<dbReference type="AlphaFoldDB" id="A0A9E7G563"/>
<evidence type="ECO:0000256" key="8">
    <source>
        <dbReference type="PROSITE-ProRule" id="PRU00259"/>
    </source>
</evidence>
<dbReference type="EMBL" id="CP097507">
    <property type="protein sequence ID" value="URE05754.1"/>
    <property type="molecule type" value="Genomic_DNA"/>
</dbReference>
<evidence type="ECO:0000256" key="7">
    <source>
        <dbReference type="ARBA" id="ARBA00026209"/>
    </source>
</evidence>
<dbReference type="OrthoDB" id="3176171at2759"/>
<dbReference type="GO" id="GO:0043495">
    <property type="term" value="F:protein-membrane adaptor activity"/>
    <property type="evidence" value="ECO:0007669"/>
    <property type="project" value="InterPro"/>
</dbReference>
<sequence>MYEKKIAQLIKQLEDESSRCADLEEQLSGIRHYLSGNKKSVQMQEKEVDELKREILKLNEDAASTIQSLRARNNELSLEKELLNGELKTLKDKLLYEERKRRCLEDEIIILKNALNDDNAEYESKRPYKGDATTRSMLSLGGPANIPKSNRSRETISGQKDTISKIFEEGKTVNVVANLAAEGFPLSFEVAVLTQDCGYCYDVNQERIVEEGGLDTLLLLLESSEDVNIHRVTAGAIANLAMNSSNQGLIMGKGGARLLANIASKTEDPQTLRMIAGAIANLCGNEKLHVTLKKDGGIKALLGMVQCGHSDVVAQVARGFANFAKCESRVFVIVCSKGHRKGRSLLIEDGVLNWMATSSATFSASTRRHIELSLCHLAQNEDNTLEIIRSGGIKELIRISQESSREDTRNLAKKALDSNPAFSAEIHAT</sequence>
<dbReference type="InterPro" id="IPR016024">
    <property type="entry name" value="ARM-type_fold"/>
</dbReference>
<keyword evidence="4" id="KW-0677">Repeat</keyword>
<protein>
    <recommendedName>
        <fullName evidence="7">Vacuolar protein 8</fullName>
    </recommendedName>
</protein>
<dbReference type="SMART" id="SM00185">
    <property type="entry name" value="ARM"/>
    <property type="match status" value="3"/>
</dbReference>
<evidence type="ECO:0000256" key="4">
    <source>
        <dbReference type="ARBA" id="ARBA00022737"/>
    </source>
</evidence>
<keyword evidence="12" id="KW-1185">Reference proteome</keyword>
<dbReference type="PROSITE" id="PS50176">
    <property type="entry name" value="ARM_REPEAT"/>
    <property type="match status" value="1"/>
</dbReference>
<keyword evidence="9" id="KW-0175">Coiled coil</keyword>
<gene>
    <name evidence="11" type="ORF">MUK42_19993</name>
</gene>
<dbReference type="Gene3D" id="1.25.10.10">
    <property type="entry name" value="Leucine-rich Repeat Variant"/>
    <property type="match status" value="2"/>
</dbReference>
<evidence type="ECO:0000256" key="6">
    <source>
        <dbReference type="ARBA" id="ARBA00023288"/>
    </source>
</evidence>
<evidence type="ECO:0000256" key="1">
    <source>
        <dbReference type="ARBA" id="ARBA00004592"/>
    </source>
</evidence>
<dbReference type="SUPFAM" id="SSF48371">
    <property type="entry name" value="ARM repeat"/>
    <property type="match status" value="1"/>
</dbReference>
<name>A0A9E7G563_9LILI</name>
<dbReference type="GO" id="GO:0005774">
    <property type="term" value="C:vacuolar membrane"/>
    <property type="evidence" value="ECO:0007669"/>
    <property type="project" value="UniProtKB-SubCell"/>
</dbReference>